<feature type="transmembrane region" description="Helical" evidence="10">
    <location>
        <begin position="109"/>
        <end position="130"/>
    </location>
</feature>
<organism evidence="12 13">
    <name type="scientific">Macrococcus lamae</name>
    <dbReference type="NCBI Taxonomy" id="198484"/>
    <lineage>
        <taxon>Bacteria</taxon>
        <taxon>Bacillati</taxon>
        <taxon>Bacillota</taxon>
        <taxon>Bacilli</taxon>
        <taxon>Bacillales</taxon>
        <taxon>Staphylococcaceae</taxon>
        <taxon>Macrococcus</taxon>
    </lineage>
</organism>
<evidence type="ECO:0000256" key="5">
    <source>
        <dbReference type="ARBA" id="ARBA00022989"/>
    </source>
</evidence>
<feature type="transmembrane region" description="Helical" evidence="10">
    <location>
        <begin position="180"/>
        <end position="201"/>
    </location>
</feature>
<accession>A0A4R6BVC1</accession>
<evidence type="ECO:0000256" key="1">
    <source>
        <dbReference type="ARBA" id="ARBA00004651"/>
    </source>
</evidence>
<evidence type="ECO:0000256" key="10">
    <source>
        <dbReference type="SAM" id="Phobius"/>
    </source>
</evidence>
<evidence type="ECO:0000256" key="8">
    <source>
        <dbReference type="ARBA" id="ARBA00023136"/>
    </source>
</evidence>
<feature type="transmembrane region" description="Helical" evidence="10">
    <location>
        <begin position="367"/>
        <end position="390"/>
    </location>
</feature>
<keyword evidence="3" id="KW-1003">Cell membrane</keyword>
<proteinExistence type="predicted"/>
<feature type="transmembrane region" description="Helical" evidence="10">
    <location>
        <begin position="274"/>
        <end position="293"/>
    </location>
</feature>
<dbReference type="GO" id="GO:0005886">
    <property type="term" value="C:plasma membrane"/>
    <property type="evidence" value="ECO:0007669"/>
    <property type="project" value="UniProtKB-SubCell"/>
</dbReference>
<keyword evidence="2" id="KW-0813">Transport</keyword>
<keyword evidence="6" id="KW-0915">Sodium</keyword>
<dbReference type="Gene3D" id="6.10.140.1330">
    <property type="match status" value="1"/>
</dbReference>
<dbReference type="InterPro" id="IPR006153">
    <property type="entry name" value="Cation/H_exchanger_TM"/>
</dbReference>
<feature type="transmembrane region" description="Helical" evidence="10">
    <location>
        <begin position="213"/>
        <end position="231"/>
    </location>
</feature>
<dbReference type="PANTHER" id="PTHR10110">
    <property type="entry name" value="SODIUM/HYDROGEN EXCHANGER"/>
    <property type="match status" value="1"/>
</dbReference>
<dbReference type="EMBL" id="SCWB01000005">
    <property type="protein sequence ID" value="TDM12232.1"/>
    <property type="molecule type" value="Genomic_DNA"/>
</dbReference>
<dbReference type="OrthoDB" id="9809206at2"/>
<keyword evidence="5 10" id="KW-1133">Transmembrane helix</keyword>
<keyword evidence="13" id="KW-1185">Reference proteome</keyword>
<evidence type="ECO:0000313" key="13">
    <source>
        <dbReference type="Proteomes" id="UP000294802"/>
    </source>
</evidence>
<dbReference type="InterPro" id="IPR018422">
    <property type="entry name" value="Cation/H_exchanger_CPA1"/>
</dbReference>
<evidence type="ECO:0000256" key="9">
    <source>
        <dbReference type="ARBA" id="ARBA00023201"/>
    </source>
</evidence>
<dbReference type="GO" id="GO:0051453">
    <property type="term" value="P:regulation of intracellular pH"/>
    <property type="evidence" value="ECO:0007669"/>
    <property type="project" value="TreeGrafter"/>
</dbReference>
<feature type="transmembrane region" description="Helical" evidence="10">
    <location>
        <begin position="6"/>
        <end position="24"/>
    </location>
</feature>
<dbReference type="AlphaFoldDB" id="A0A4R6BVC1"/>
<keyword evidence="4 10" id="KW-0812">Transmembrane</keyword>
<feature type="transmembrane region" description="Helical" evidence="10">
    <location>
        <begin position="55"/>
        <end position="72"/>
    </location>
</feature>
<dbReference type="PANTHER" id="PTHR10110:SF86">
    <property type="entry name" value="SODIUM_HYDROGEN EXCHANGER 7"/>
    <property type="match status" value="1"/>
</dbReference>
<dbReference type="Proteomes" id="UP000294802">
    <property type="component" value="Unassembled WGS sequence"/>
</dbReference>
<evidence type="ECO:0000256" key="7">
    <source>
        <dbReference type="ARBA" id="ARBA00023065"/>
    </source>
</evidence>
<evidence type="ECO:0000256" key="4">
    <source>
        <dbReference type="ARBA" id="ARBA00022692"/>
    </source>
</evidence>
<dbReference type="GO" id="GO:0015386">
    <property type="term" value="F:potassium:proton antiporter activity"/>
    <property type="evidence" value="ECO:0007669"/>
    <property type="project" value="TreeGrafter"/>
</dbReference>
<feature type="transmembrane region" description="Helical" evidence="10">
    <location>
        <begin position="84"/>
        <end position="103"/>
    </location>
</feature>
<evidence type="ECO:0000313" key="12">
    <source>
        <dbReference type="EMBL" id="TDM12232.1"/>
    </source>
</evidence>
<dbReference type="GO" id="GO:0098719">
    <property type="term" value="P:sodium ion import across plasma membrane"/>
    <property type="evidence" value="ECO:0007669"/>
    <property type="project" value="TreeGrafter"/>
</dbReference>
<dbReference type="RefSeq" id="WP_133443402.1">
    <property type="nucleotide sequence ID" value="NZ_SCWB01000005.1"/>
</dbReference>
<keyword evidence="8 10" id="KW-0472">Membrane</keyword>
<evidence type="ECO:0000256" key="2">
    <source>
        <dbReference type="ARBA" id="ARBA00022448"/>
    </source>
</evidence>
<gene>
    <name evidence="12" type="ORF">ERX29_03975</name>
</gene>
<protein>
    <submittedName>
        <fullName evidence="12">Sodium:proton antiporter</fullName>
    </submittedName>
</protein>
<name>A0A4R6BVC1_9STAP</name>
<feature type="transmembrane region" description="Helical" evidence="10">
    <location>
        <begin position="151"/>
        <end position="174"/>
    </location>
</feature>
<evidence type="ECO:0000256" key="6">
    <source>
        <dbReference type="ARBA" id="ARBA00023053"/>
    </source>
</evidence>
<evidence type="ECO:0000259" key="11">
    <source>
        <dbReference type="Pfam" id="PF00999"/>
    </source>
</evidence>
<keyword evidence="9" id="KW-0739">Sodium transport</keyword>
<keyword evidence="7" id="KW-0406">Ion transport</keyword>
<feature type="domain" description="Cation/H+ exchanger transmembrane" evidence="11">
    <location>
        <begin position="13"/>
        <end position="424"/>
    </location>
</feature>
<evidence type="ECO:0000256" key="3">
    <source>
        <dbReference type="ARBA" id="ARBA00022475"/>
    </source>
</evidence>
<dbReference type="GO" id="GO:0015385">
    <property type="term" value="F:sodium:proton antiporter activity"/>
    <property type="evidence" value="ECO:0007669"/>
    <property type="project" value="InterPro"/>
</dbReference>
<dbReference type="Pfam" id="PF00999">
    <property type="entry name" value="Na_H_Exchanger"/>
    <property type="match status" value="1"/>
</dbReference>
<feature type="transmembrane region" description="Helical" evidence="10">
    <location>
        <begin position="29"/>
        <end position="49"/>
    </location>
</feature>
<feature type="transmembrane region" description="Helical" evidence="10">
    <location>
        <begin position="237"/>
        <end position="254"/>
    </location>
</feature>
<reference evidence="12 13" key="1">
    <citation type="submission" date="2019-01" db="EMBL/GenBank/DDBJ databases">
        <title>Draft genome sequences of the type strains of six Macrococcus species.</title>
        <authorList>
            <person name="Mazhar S."/>
            <person name="Altermann E."/>
            <person name="Hill C."/>
            <person name="Mcauliffe O."/>
        </authorList>
    </citation>
    <scope>NUCLEOTIDE SEQUENCE [LARGE SCALE GENOMIC DNA]</scope>
    <source>
        <strain evidence="12 13">CCM4815</strain>
    </source>
</reference>
<feature type="transmembrane region" description="Helical" evidence="10">
    <location>
        <begin position="402"/>
        <end position="425"/>
    </location>
</feature>
<comment type="subcellular location">
    <subcellularLocation>
        <location evidence="1">Cell membrane</location>
        <topology evidence="1">Multi-pass membrane protein</topology>
    </subcellularLocation>
</comment>
<feature type="transmembrane region" description="Helical" evidence="10">
    <location>
        <begin position="313"/>
        <end position="334"/>
    </location>
</feature>
<sequence length="678" mass="76245">MENFIVIVSFIVAVILSAIIHHYFNKIPLVFIQIGIGMLIFLTPIPIHLEFEPELFLIGIIAPLLFLEGNHVSRINLLKYLRPVILMAIGLVFTTVIGLGYIIQWLLPAIPFAACFALAAIICPTDAVAVQAIAKGRKLPKGLMTILGGESLLNDAAGILSFNIALIALTTGQFSAQDAVMQFITTTIGGLVIGAIIGTAFVQARMWLIRTGFYNEFVFILIQLLTPFVIYMVAESFHVSGVIAAVIGGLIHGIERDRISQATTRLQLGYDNTWGLLSTVMNGFVFTMLGYIIPEVTMHMVNTESRHLGEITFYTFLIALLVYLFRFVWVFILYDKFFIPVSRFERILNNESVSTSEKRPSRFKYSLIATVCGVHGTISMAIALTLPTTIVNHQSFATRDDMLFIAAGVVIISLIVAQISLPLLTSSEERINISKLSFREARMMMKEQGLTYIHRNTVLENSVIASNLTRQYATQINFFKEVDDNEQSLRELSRLQAIAMNTETETLDELIQTGKITESTFNNYVIYVERTRNFASSSFLAKLSFIFKMRKRRANFINQINAASSLSFQNNLLELEKVARVVHHKIVERLSKEMVRSNKIEVAMVSDSYLNRISQLNRNAMTEGIDNNETLFALDVLNVERDYVYQLAQAEKISPEVAVELRQSINYDEMALLSSHEH</sequence>
<comment type="caution">
    <text evidence="12">The sequence shown here is derived from an EMBL/GenBank/DDBJ whole genome shotgun (WGS) entry which is preliminary data.</text>
</comment>